<evidence type="ECO:0000313" key="3">
    <source>
        <dbReference type="Proteomes" id="UP000674179"/>
    </source>
</evidence>
<dbReference type="OrthoDB" id="272552at2759"/>
<evidence type="ECO:0000313" key="2">
    <source>
        <dbReference type="EMBL" id="KAG5465584.1"/>
    </source>
</evidence>
<feature type="region of interest" description="Disordered" evidence="1">
    <location>
        <begin position="1"/>
        <end position="27"/>
    </location>
</feature>
<comment type="caution">
    <text evidence="2">The sequence shown here is derived from an EMBL/GenBank/DDBJ whole genome shotgun (WGS) entry which is preliminary data.</text>
</comment>
<dbReference type="KEGG" id="lenr:94167590"/>
<sequence length="88" mass="9488">MHASLFSTTSEDAPKPESTSSSAITGQRVTLRAKEAAANSSVDPKAAEVVRVSLYPERVVMLRCAGDTAPGWNDVVAQDNRCRQPRSR</sequence>
<dbReference type="GeneID" id="94167590"/>
<proteinExistence type="predicted"/>
<accession>A0A836G3K5</accession>
<keyword evidence="3" id="KW-1185">Reference proteome</keyword>
<evidence type="ECO:0000256" key="1">
    <source>
        <dbReference type="SAM" id="MobiDB-lite"/>
    </source>
</evidence>
<protein>
    <submittedName>
        <fullName evidence="2">Uncharacterized protein</fullName>
    </submittedName>
</protein>
<dbReference type="EMBL" id="JAFHKP010000036">
    <property type="protein sequence ID" value="KAG5465584.1"/>
    <property type="molecule type" value="Genomic_DNA"/>
</dbReference>
<name>A0A836G3K5_LEIEN</name>
<gene>
    <name evidence="2" type="ORF">CUR178_00291</name>
</gene>
<reference evidence="2 3" key="1">
    <citation type="submission" date="2021-02" db="EMBL/GenBank/DDBJ databases">
        <title>Leishmania (Mundinia) enrietti genome sequencing and assembly.</title>
        <authorList>
            <person name="Almutairi H."/>
            <person name="Gatherer D."/>
        </authorList>
    </citation>
    <scope>NUCLEOTIDE SEQUENCE [LARGE SCALE GENOMIC DNA]</scope>
    <source>
        <strain evidence="2">CUR178</strain>
    </source>
</reference>
<dbReference type="RefSeq" id="XP_067688183.1">
    <property type="nucleotide sequence ID" value="XM_067832080.1"/>
</dbReference>
<organism evidence="2 3">
    <name type="scientific">Leishmania enriettii</name>
    <dbReference type="NCBI Taxonomy" id="5663"/>
    <lineage>
        <taxon>Eukaryota</taxon>
        <taxon>Discoba</taxon>
        <taxon>Euglenozoa</taxon>
        <taxon>Kinetoplastea</taxon>
        <taxon>Metakinetoplastina</taxon>
        <taxon>Trypanosomatida</taxon>
        <taxon>Trypanosomatidae</taxon>
        <taxon>Leishmaniinae</taxon>
        <taxon>Leishmania</taxon>
    </lineage>
</organism>
<dbReference type="Proteomes" id="UP000674179">
    <property type="component" value="Chromosome 36"/>
</dbReference>
<dbReference type="AlphaFoldDB" id="A0A836G3K5"/>